<dbReference type="InterPro" id="IPR036661">
    <property type="entry name" value="Luciferase-like_sf"/>
</dbReference>
<reference evidence="2" key="1">
    <citation type="journal article" date="2014" name="Front. Microbiol.">
        <title>High frequency of phylogenetically diverse reductive dehalogenase-homologous genes in deep subseafloor sedimentary metagenomes.</title>
        <authorList>
            <person name="Kawai M."/>
            <person name="Futagami T."/>
            <person name="Toyoda A."/>
            <person name="Takaki Y."/>
            <person name="Nishi S."/>
            <person name="Hori S."/>
            <person name="Arai W."/>
            <person name="Tsubouchi T."/>
            <person name="Morono Y."/>
            <person name="Uchiyama I."/>
            <person name="Ito T."/>
            <person name="Fujiyama A."/>
            <person name="Inagaki F."/>
            <person name="Takami H."/>
        </authorList>
    </citation>
    <scope>NUCLEOTIDE SEQUENCE</scope>
    <source>
        <strain evidence="2">Expedition CK06-06</strain>
    </source>
</reference>
<feature type="non-terminal residue" evidence="2">
    <location>
        <position position="160"/>
    </location>
</feature>
<dbReference type="InterPro" id="IPR011251">
    <property type="entry name" value="Luciferase-like_dom"/>
</dbReference>
<protein>
    <recommendedName>
        <fullName evidence="1">Luciferase-like domain-containing protein</fullName>
    </recommendedName>
</protein>
<dbReference type="PANTHER" id="PTHR30011:SF32">
    <property type="entry name" value="CONSERVED PROTEIN"/>
    <property type="match status" value="1"/>
</dbReference>
<evidence type="ECO:0000259" key="1">
    <source>
        <dbReference type="Pfam" id="PF00296"/>
    </source>
</evidence>
<proteinExistence type="predicted"/>
<accession>X0Y9Z0</accession>
<comment type="caution">
    <text evidence="2">The sequence shown here is derived from an EMBL/GenBank/DDBJ whole genome shotgun (WGS) entry which is preliminary data.</text>
</comment>
<dbReference type="NCBIfam" id="TIGR03619">
    <property type="entry name" value="F420_Rv2161c"/>
    <property type="match status" value="1"/>
</dbReference>
<name>X0Y9Z0_9ZZZZ</name>
<dbReference type="GO" id="GO:0016705">
    <property type="term" value="F:oxidoreductase activity, acting on paired donors, with incorporation or reduction of molecular oxygen"/>
    <property type="evidence" value="ECO:0007669"/>
    <property type="project" value="InterPro"/>
</dbReference>
<dbReference type="Gene3D" id="3.20.20.30">
    <property type="entry name" value="Luciferase-like domain"/>
    <property type="match status" value="1"/>
</dbReference>
<dbReference type="PANTHER" id="PTHR30011">
    <property type="entry name" value="ALKANESULFONATE MONOOXYGENASE-RELATED"/>
    <property type="match status" value="1"/>
</dbReference>
<dbReference type="Pfam" id="PF00296">
    <property type="entry name" value="Bac_luciferase"/>
    <property type="match status" value="1"/>
</dbReference>
<dbReference type="SUPFAM" id="SSF51679">
    <property type="entry name" value="Bacterial luciferase-like"/>
    <property type="match status" value="1"/>
</dbReference>
<dbReference type="EMBL" id="BARS01050972">
    <property type="protein sequence ID" value="GAG52654.1"/>
    <property type="molecule type" value="Genomic_DNA"/>
</dbReference>
<dbReference type="InterPro" id="IPR051260">
    <property type="entry name" value="Diverse_substr_monoxygenases"/>
</dbReference>
<feature type="domain" description="Luciferase-like" evidence="1">
    <location>
        <begin position="18"/>
        <end position="159"/>
    </location>
</feature>
<dbReference type="AlphaFoldDB" id="X0Y9Z0"/>
<dbReference type="InterPro" id="IPR019921">
    <property type="entry name" value="Lucif-like_OxRdtase_Rv2161c"/>
</dbReference>
<gene>
    <name evidence="2" type="ORF">S01H1_75999</name>
</gene>
<evidence type="ECO:0000313" key="2">
    <source>
        <dbReference type="EMBL" id="GAG52654.1"/>
    </source>
</evidence>
<organism evidence="2">
    <name type="scientific">marine sediment metagenome</name>
    <dbReference type="NCBI Taxonomy" id="412755"/>
    <lineage>
        <taxon>unclassified sequences</taxon>
        <taxon>metagenomes</taxon>
        <taxon>ecological metagenomes</taxon>
    </lineage>
</organism>
<sequence length="160" mass="17737">MKFGVIMFPTDYAIGPGELARAVEERGFESLLFPEHTHIPTSRRTPWPGGAELPRDYSHTLDPFVASAAAAAATERLRIGTGICLVIERDPITLAKEVASLDFISGGRFLFGIGGGWNLEEMENHGTNPAQRWKLLRERVLAMKAIWAEDEAEFHGEFVN</sequence>